<dbReference type="PANTHER" id="PTHR42912">
    <property type="entry name" value="METHYLTRANSFERASE"/>
    <property type="match status" value="1"/>
</dbReference>
<gene>
    <name evidence="2" type="ORF">ACFFJD_12530</name>
</gene>
<dbReference type="InterPro" id="IPR029063">
    <property type="entry name" value="SAM-dependent_MTases_sf"/>
</dbReference>
<proteinExistence type="predicted"/>
<dbReference type="Pfam" id="PF13649">
    <property type="entry name" value="Methyltransf_25"/>
    <property type="match status" value="1"/>
</dbReference>
<comment type="caution">
    <text evidence="2">The sequence shown here is derived from an EMBL/GenBank/DDBJ whole genome shotgun (WGS) entry which is preliminary data.</text>
</comment>
<dbReference type="Gene3D" id="3.40.50.150">
    <property type="entry name" value="Vaccinia Virus protein VP39"/>
    <property type="match status" value="1"/>
</dbReference>
<dbReference type="InterPro" id="IPR041698">
    <property type="entry name" value="Methyltransf_25"/>
</dbReference>
<accession>A0ABV6HAR5</accession>
<organism evidence="2 3">
    <name type="scientific">Gordonia phosphorivorans</name>
    <dbReference type="NCBI Taxonomy" id="1056982"/>
    <lineage>
        <taxon>Bacteria</taxon>
        <taxon>Bacillati</taxon>
        <taxon>Actinomycetota</taxon>
        <taxon>Actinomycetes</taxon>
        <taxon>Mycobacteriales</taxon>
        <taxon>Gordoniaceae</taxon>
        <taxon>Gordonia</taxon>
    </lineage>
</organism>
<reference evidence="2 3" key="1">
    <citation type="submission" date="2024-09" db="EMBL/GenBank/DDBJ databases">
        <authorList>
            <person name="Sun Q."/>
            <person name="Mori K."/>
        </authorList>
    </citation>
    <scope>NUCLEOTIDE SEQUENCE [LARGE SCALE GENOMIC DNA]</scope>
    <source>
        <strain evidence="2 3">CCM 7957</strain>
    </source>
</reference>
<keyword evidence="3" id="KW-1185">Reference proteome</keyword>
<evidence type="ECO:0000313" key="2">
    <source>
        <dbReference type="EMBL" id="MFC0315674.1"/>
    </source>
</evidence>
<protein>
    <submittedName>
        <fullName evidence="2">Class I SAM-dependent methyltransferase</fullName>
        <ecNumber evidence="2">2.1.-.-</ecNumber>
    </submittedName>
</protein>
<dbReference type="EC" id="2.1.-.-" evidence="2"/>
<dbReference type="CDD" id="cd02440">
    <property type="entry name" value="AdoMet_MTases"/>
    <property type="match status" value="1"/>
</dbReference>
<name>A0ABV6HAR5_9ACTN</name>
<keyword evidence="2" id="KW-0489">Methyltransferase</keyword>
<sequence>MPHPTNSYSTRVDEYIAAVGRIEHTDPADRALVSSWARGVDGSILDVGCGPGQWTDFLVGIGAEAEGLDPVPEFLERARRDYPDCRFHLGRAERLPSADGALGGVLAWYSLIHMPPKAFALALAEFARVLRPGGGLALGFFTGDRSDAFAHAVATAYRWPVDLLTEEVETAGFRVDHTESRWDRPDRAHAALLAVRRG</sequence>
<evidence type="ECO:0000313" key="3">
    <source>
        <dbReference type="Proteomes" id="UP001589783"/>
    </source>
</evidence>
<dbReference type="EMBL" id="JBHLWV010000021">
    <property type="protein sequence ID" value="MFC0315674.1"/>
    <property type="molecule type" value="Genomic_DNA"/>
</dbReference>
<dbReference type="Proteomes" id="UP001589783">
    <property type="component" value="Unassembled WGS sequence"/>
</dbReference>
<keyword evidence="2" id="KW-0808">Transferase</keyword>
<dbReference type="GO" id="GO:0032259">
    <property type="term" value="P:methylation"/>
    <property type="evidence" value="ECO:0007669"/>
    <property type="project" value="UniProtKB-KW"/>
</dbReference>
<dbReference type="SUPFAM" id="SSF53335">
    <property type="entry name" value="S-adenosyl-L-methionine-dependent methyltransferases"/>
    <property type="match status" value="1"/>
</dbReference>
<feature type="domain" description="Methyltransferase" evidence="1">
    <location>
        <begin position="44"/>
        <end position="134"/>
    </location>
</feature>
<dbReference type="RefSeq" id="WP_382364613.1">
    <property type="nucleotide sequence ID" value="NZ_JBHLWV010000021.1"/>
</dbReference>
<dbReference type="GO" id="GO:0008168">
    <property type="term" value="F:methyltransferase activity"/>
    <property type="evidence" value="ECO:0007669"/>
    <property type="project" value="UniProtKB-KW"/>
</dbReference>
<dbReference type="InterPro" id="IPR050508">
    <property type="entry name" value="Methyltransf_Superfamily"/>
</dbReference>
<evidence type="ECO:0000259" key="1">
    <source>
        <dbReference type="Pfam" id="PF13649"/>
    </source>
</evidence>